<evidence type="ECO:0000256" key="3">
    <source>
        <dbReference type="ARBA" id="ARBA00022448"/>
    </source>
</evidence>
<feature type="transmembrane region" description="Helical" evidence="9">
    <location>
        <begin position="303"/>
        <end position="325"/>
    </location>
</feature>
<dbReference type="SUPFAM" id="SSF161098">
    <property type="entry name" value="MetI-like"/>
    <property type="match status" value="1"/>
</dbReference>
<accession>A0ABZ1BTK8</accession>
<feature type="transmembrane region" description="Helical" evidence="9">
    <location>
        <begin position="34"/>
        <end position="58"/>
    </location>
</feature>
<evidence type="ECO:0000256" key="8">
    <source>
        <dbReference type="ARBA" id="ARBA00023136"/>
    </source>
</evidence>
<dbReference type="Pfam" id="PF00528">
    <property type="entry name" value="BPD_transp_1"/>
    <property type="match status" value="1"/>
</dbReference>
<evidence type="ECO:0000256" key="2">
    <source>
        <dbReference type="ARBA" id="ARBA00007069"/>
    </source>
</evidence>
<dbReference type="RefSeq" id="WP_324669914.1">
    <property type="nucleotide sequence ID" value="NZ_CP141614.1"/>
</dbReference>
<feature type="transmembrane region" description="Helical" evidence="9">
    <location>
        <begin position="185"/>
        <end position="206"/>
    </location>
</feature>
<evidence type="ECO:0000256" key="10">
    <source>
        <dbReference type="RuleBase" id="RU363054"/>
    </source>
</evidence>
<feature type="transmembrane region" description="Helical" evidence="9">
    <location>
        <begin position="87"/>
        <end position="117"/>
    </location>
</feature>
<evidence type="ECO:0000256" key="5">
    <source>
        <dbReference type="ARBA" id="ARBA00022592"/>
    </source>
</evidence>
<dbReference type="CDD" id="cd06261">
    <property type="entry name" value="TM_PBP2"/>
    <property type="match status" value="1"/>
</dbReference>
<dbReference type="InterPro" id="IPR051124">
    <property type="entry name" value="Phosphate_Transport_Permease"/>
</dbReference>
<name>A0ABZ1BTK8_9FIRM</name>
<dbReference type="PANTHER" id="PTHR30425">
    <property type="entry name" value="PHOSPHATE TRANSPORT SYSTEM PERMEASE PROTEIN PST"/>
    <property type="match status" value="1"/>
</dbReference>
<dbReference type="Gene3D" id="1.10.3720.10">
    <property type="entry name" value="MetI-like"/>
    <property type="match status" value="1"/>
</dbReference>
<comment type="similarity">
    <text evidence="2 10">Belongs to the binding-protein-dependent transport system permease family. CysTW subfamily.</text>
</comment>
<keyword evidence="8 9" id="KW-0472">Membrane</keyword>
<dbReference type="NCBIfam" id="TIGR02138">
    <property type="entry name" value="phosphate_pstC"/>
    <property type="match status" value="1"/>
</dbReference>
<feature type="transmembrane region" description="Helical" evidence="9">
    <location>
        <begin position="129"/>
        <end position="155"/>
    </location>
</feature>
<evidence type="ECO:0000256" key="9">
    <source>
        <dbReference type="RuleBase" id="RU363032"/>
    </source>
</evidence>
<evidence type="ECO:0000259" key="11">
    <source>
        <dbReference type="PROSITE" id="PS50928"/>
    </source>
</evidence>
<reference evidence="13" key="1">
    <citation type="submission" date="2023-12" db="EMBL/GenBank/DDBJ databases">
        <title>Novel isolates from deep terrestrial aquifers shed light on the physiology and ecology of the class Limnochordia.</title>
        <authorList>
            <person name="Karnachuk O.V."/>
            <person name="Lukina A.P."/>
            <person name="Avakyan M.R."/>
            <person name="Kadnikov V."/>
            <person name="Begmatov S."/>
            <person name="Beletsky A.V."/>
            <person name="Mardanov A.V."/>
            <person name="Ravin N.V."/>
        </authorList>
    </citation>
    <scope>NUCLEOTIDE SEQUENCE [LARGE SCALE GENOMIC DNA]</scope>
    <source>
        <strain evidence="13">LN</strain>
    </source>
</reference>
<comment type="function">
    <text evidence="10">Part of the binding-protein-dependent transport system for phosphate; probably responsible for the translocation of the substrate across the membrane.</text>
</comment>
<dbReference type="InterPro" id="IPR000515">
    <property type="entry name" value="MetI-like"/>
</dbReference>
<proteinExistence type="inferred from homology"/>
<keyword evidence="6 9" id="KW-0812">Transmembrane</keyword>
<evidence type="ECO:0000256" key="1">
    <source>
        <dbReference type="ARBA" id="ARBA00004651"/>
    </source>
</evidence>
<dbReference type="InterPro" id="IPR035906">
    <property type="entry name" value="MetI-like_sf"/>
</dbReference>
<sequence>MTRATRGPDAPAQGHGTGGGLRRRLLYGPAGDRLFFALVLGLAMGVVLAAALTAYHLYAGGAQALQRFGLWGFLTGMRWDPALELRFGALPFVAGTLITSFAALALSVMPALAVALFVTEYAPGWLGQIVAYLADLLAAVPSVVYGLWGIFVLVPAVRAVELAVYLWAAETAPWLLTWLGPPAGFGVLSAVLVLAIMIVPFTASVARDAIRQVPAEQREAIYALGATRWEVVRTAILPYARGGIVAGVILALARALGETMAVTMVIGNTHQIPSSLFGPGATMASVIANEFTEAVDDLHLSSLVAVGFYLFLLAVAVHLAARWLVRRLTPGGRAA</sequence>
<keyword evidence="3 9" id="KW-0813">Transport</keyword>
<dbReference type="Proteomes" id="UP001333102">
    <property type="component" value="Chromosome"/>
</dbReference>
<organism evidence="12 13">
    <name type="scientific">Geochorda subterranea</name>
    <dbReference type="NCBI Taxonomy" id="3109564"/>
    <lineage>
        <taxon>Bacteria</taxon>
        <taxon>Bacillati</taxon>
        <taxon>Bacillota</taxon>
        <taxon>Limnochordia</taxon>
        <taxon>Limnochordales</taxon>
        <taxon>Geochordaceae</taxon>
        <taxon>Geochorda</taxon>
    </lineage>
</organism>
<feature type="transmembrane region" description="Helical" evidence="9">
    <location>
        <begin position="236"/>
        <end position="256"/>
    </location>
</feature>
<keyword evidence="7 9" id="KW-1133">Transmembrane helix</keyword>
<comment type="subcellular location">
    <subcellularLocation>
        <location evidence="1 9">Cell membrane</location>
        <topology evidence="1 9">Multi-pass membrane protein</topology>
    </subcellularLocation>
</comment>
<dbReference type="InterPro" id="IPR011864">
    <property type="entry name" value="Phosphate_PstC"/>
</dbReference>
<evidence type="ECO:0000313" key="12">
    <source>
        <dbReference type="EMBL" id="WRP15508.1"/>
    </source>
</evidence>
<keyword evidence="5 10" id="KW-0592">Phosphate transport</keyword>
<feature type="domain" description="ABC transmembrane type-1" evidence="11">
    <location>
        <begin position="93"/>
        <end position="321"/>
    </location>
</feature>
<evidence type="ECO:0000313" key="13">
    <source>
        <dbReference type="Proteomes" id="UP001333102"/>
    </source>
</evidence>
<evidence type="ECO:0000256" key="6">
    <source>
        <dbReference type="ARBA" id="ARBA00022692"/>
    </source>
</evidence>
<evidence type="ECO:0000256" key="4">
    <source>
        <dbReference type="ARBA" id="ARBA00022475"/>
    </source>
</evidence>
<dbReference type="PANTHER" id="PTHR30425:SF1">
    <property type="entry name" value="PHOSPHATE TRANSPORT SYSTEM PERMEASE PROTEIN PSTC"/>
    <property type="match status" value="1"/>
</dbReference>
<dbReference type="PROSITE" id="PS50928">
    <property type="entry name" value="ABC_TM1"/>
    <property type="match status" value="1"/>
</dbReference>
<gene>
    <name evidence="12" type="primary">pstC</name>
    <name evidence="12" type="ORF">VLY81_04915</name>
</gene>
<evidence type="ECO:0000256" key="7">
    <source>
        <dbReference type="ARBA" id="ARBA00022989"/>
    </source>
</evidence>
<keyword evidence="13" id="KW-1185">Reference proteome</keyword>
<dbReference type="EMBL" id="CP141614">
    <property type="protein sequence ID" value="WRP15508.1"/>
    <property type="molecule type" value="Genomic_DNA"/>
</dbReference>
<protein>
    <recommendedName>
        <fullName evidence="10">Phosphate transport system permease protein</fullName>
    </recommendedName>
</protein>
<keyword evidence="4 10" id="KW-1003">Cell membrane</keyword>